<dbReference type="Gene3D" id="1.25.40.180">
    <property type="match status" value="1"/>
</dbReference>
<dbReference type="Pfam" id="PF16415">
    <property type="entry name" value="CNOT1_CAF1_bind"/>
    <property type="match status" value="1"/>
</dbReference>
<feature type="domain" description="CCR4-NOT transcription complex subunit 1 TTP binding" evidence="12">
    <location>
        <begin position="708"/>
        <end position="874"/>
    </location>
</feature>
<comment type="caution">
    <text evidence="15">The sequence shown here is derived from an EMBL/GenBank/DDBJ whole genome shotgun (WGS) entry which is preliminary data.</text>
</comment>
<dbReference type="GO" id="GO:0005634">
    <property type="term" value="C:nucleus"/>
    <property type="evidence" value="ECO:0007669"/>
    <property type="project" value="UniProtKB-SubCell"/>
</dbReference>
<dbReference type="InterPro" id="IPR032194">
    <property type="entry name" value="CNOT1_HEAT"/>
</dbReference>
<dbReference type="InterPro" id="IPR038535">
    <property type="entry name" value="CNOT1_TTP_bind_sf"/>
</dbReference>
<dbReference type="InterPro" id="IPR040398">
    <property type="entry name" value="Not1"/>
</dbReference>
<keyword evidence="4" id="KW-0804">Transcription</keyword>
<evidence type="ECO:0000259" key="12">
    <source>
        <dbReference type="Pfam" id="PF16417"/>
    </source>
</evidence>
<feature type="domain" description="CCR4-NOT transcription complex subunit 1-like NOT1 connector" evidence="14">
    <location>
        <begin position="1513"/>
        <end position="1686"/>
    </location>
</feature>
<dbReference type="InterPro" id="IPR032193">
    <property type="entry name" value="CNOT1_TTP_bind"/>
</dbReference>
<dbReference type="FunFam" id="1.25.40.180:FF:000012">
    <property type="entry name" value="Ccr4-Not transcription complex subunit"/>
    <property type="match status" value="1"/>
</dbReference>
<feature type="compositionally biased region" description="Low complexity" evidence="8">
    <location>
        <begin position="681"/>
        <end position="693"/>
    </location>
</feature>
<dbReference type="Pfam" id="PF16418">
    <property type="entry name" value="CNOT1_HEAT"/>
    <property type="match status" value="1"/>
</dbReference>
<evidence type="ECO:0000256" key="1">
    <source>
        <dbReference type="ARBA" id="ARBA00004123"/>
    </source>
</evidence>
<keyword evidence="16" id="KW-1185">Reference proteome</keyword>
<dbReference type="InterPro" id="IPR055454">
    <property type="entry name" value="CNOT1-like_NOT1_connector"/>
</dbReference>
<dbReference type="PANTHER" id="PTHR13162:SF8">
    <property type="entry name" value="CCR4-NOT TRANSCRIPTION COMPLEX SUBUNIT 1"/>
    <property type="match status" value="1"/>
</dbReference>
<evidence type="ECO:0000256" key="6">
    <source>
        <dbReference type="ARBA" id="ARBA00059181"/>
    </source>
</evidence>
<evidence type="ECO:0000256" key="7">
    <source>
        <dbReference type="ARBA" id="ARBA00074459"/>
    </source>
</evidence>
<dbReference type="Gene3D" id="1.25.40.840">
    <property type="entry name" value="CCR4-NOT transcription complex subunit 1 TTP binding domain"/>
    <property type="match status" value="1"/>
</dbReference>
<evidence type="ECO:0000313" key="15">
    <source>
        <dbReference type="EMBL" id="KAG2222008.1"/>
    </source>
</evidence>
<evidence type="ECO:0000259" key="11">
    <source>
        <dbReference type="Pfam" id="PF16415"/>
    </source>
</evidence>
<dbReference type="EMBL" id="JAEPRB010000094">
    <property type="protein sequence ID" value="KAG2222008.1"/>
    <property type="molecule type" value="Genomic_DNA"/>
</dbReference>
<feature type="region of interest" description="Disordered" evidence="8">
    <location>
        <begin position="681"/>
        <end position="717"/>
    </location>
</feature>
<dbReference type="InterPro" id="IPR024557">
    <property type="entry name" value="CNOT1_dom_4"/>
</dbReference>
<feature type="region of interest" description="Disordered" evidence="8">
    <location>
        <begin position="1"/>
        <end position="21"/>
    </location>
</feature>
<proteinExistence type="predicted"/>
<name>A0A8H7VMK7_9FUNG</name>
<feature type="domain" description="CCR4-NOT transcription complex subunit 1 CAF1-binding" evidence="11">
    <location>
        <begin position="951"/>
        <end position="1170"/>
    </location>
</feature>
<keyword evidence="2" id="KW-0678">Repressor</keyword>
<dbReference type="CDD" id="cd20710">
    <property type="entry name" value="NOT1_connector"/>
    <property type="match status" value="1"/>
</dbReference>
<dbReference type="Pfam" id="PF25097">
    <property type="entry name" value="ARM_Cnot1"/>
    <property type="match status" value="1"/>
</dbReference>
<feature type="domain" description="CCR4-NOT transcription complex subunit 1" evidence="10">
    <location>
        <begin position="1240"/>
        <end position="1382"/>
    </location>
</feature>
<evidence type="ECO:0000259" key="9">
    <source>
        <dbReference type="Pfam" id="PF04054"/>
    </source>
</evidence>
<evidence type="ECO:0000259" key="14">
    <source>
        <dbReference type="Pfam" id="PF25097"/>
    </source>
</evidence>
<dbReference type="InterPro" id="IPR032191">
    <property type="entry name" value="CNOT1_CAF1_bind"/>
</dbReference>
<dbReference type="GO" id="GO:0000289">
    <property type="term" value="P:nuclear-transcribed mRNA poly(A) tail shortening"/>
    <property type="evidence" value="ECO:0007669"/>
    <property type="project" value="UniProtKB-ARBA"/>
</dbReference>
<gene>
    <name evidence="15" type="ORF">INT45_006708</name>
</gene>
<evidence type="ECO:0000256" key="8">
    <source>
        <dbReference type="SAM" id="MobiDB-lite"/>
    </source>
</evidence>
<dbReference type="Gene3D" id="1.25.40.790">
    <property type="match status" value="1"/>
</dbReference>
<feature type="domain" description="CCR4-NOT transcription complex subunit 1 HEAT repeat" evidence="13">
    <location>
        <begin position="494"/>
        <end position="636"/>
    </location>
</feature>
<dbReference type="GO" id="GO:0017148">
    <property type="term" value="P:negative regulation of translation"/>
    <property type="evidence" value="ECO:0007669"/>
    <property type="project" value="InterPro"/>
</dbReference>
<reference evidence="15 16" key="1">
    <citation type="submission" date="2020-12" db="EMBL/GenBank/DDBJ databases">
        <title>Metabolic potential, ecology and presence of endohyphal bacteria is reflected in genomic diversity of Mucoromycotina.</title>
        <authorList>
            <person name="Muszewska A."/>
            <person name="Okrasinska A."/>
            <person name="Steczkiewicz K."/>
            <person name="Drgas O."/>
            <person name="Orlowska M."/>
            <person name="Perlinska-Lenart U."/>
            <person name="Aleksandrzak-Piekarczyk T."/>
            <person name="Szatraj K."/>
            <person name="Zielenkiewicz U."/>
            <person name="Pilsyk S."/>
            <person name="Malc E."/>
            <person name="Mieczkowski P."/>
            <person name="Kruszewska J.S."/>
            <person name="Biernat P."/>
            <person name="Pawlowska J."/>
        </authorList>
    </citation>
    <scope>NUCLEOTIDE SEQUENCE [LARGE SCALE GENOMIC DNA]</scope>
    <source>
        <strain evidence="15 16">CBS 142.35</strain>
    </source>
</reference>
<dbReference type="Gene3D" id="1.25.40.800">
    <property type="match status" value="1"/>
</dbReference>
<evidence type="ECO:0000259" key="10">
    <source>
        <dbReference type="Pfam" id="PF12842"/>
    </source>
</evidence>
<accession>A0A8H7VMK7</accession>
<dbReference type="GO" id="GO:0000932">
    <property type="term" value="C:P-body"/>
    <property type="evidence" value="ECO:0007669"/>
    <property type="project" value="TreeGrafter"/>
</dbReference>
<feature type="domain" description="CCR4-Not complex component Not1 C-terminal" evidence="9">
    <location>
        <begin position="1843"/>
        <end position="2178"/>
    </location>
</feature>
<keyword evidence="5" id="KW-0539">Nucleus</keyword>
<feature type="compositionally biased region" description="Low complexity" evidence="8">
    <location>
        <begin position="8"/>
        <end position="21"/>
    </location>
</feature>
<evidence type="ECO:0000256" key="3">
    <source>
        <dbReference type="ARBA" id="ARBA00023015"/>
    </source>
</evidence>
<evidence type="ECO:0000313" key="16">
    <source>
        <dbReference type="Proteomes" id="UP000646827"/>
    </source>
</evidence>
<dbReference type="GO" id="GO:0060090">
    <property type="term" value="F:molecular adaptor activity"/>
    <property type="evidence" value="ECO:0007669"/>
    <property type="project" value="TreeGrafter"/>
</dbReference>
<evidence type="ECO:0000256" key="2">
    <source>
        <dbReference type="ARBA" id="ARBA00022491"/>
    </source>
</evidence>
<dbReference type="Proteomes" id="UP000646827">
    <property type="component" value="Unassembled WGS sequence"/>
</dbReference>
<dbReference type="Pfam" id="PF12842">
    <property type="entry name" value="DUF3819"/>
    <property type="match status" value="1"/>
</dbReference>
<evidence type="ECO:0000259" key="13">
    <source>
        <dbReference type="Pfam" id="PF16418"/>
    </source>
</evidence>
<evidence type="ECO:0000256" key="5">
    <source>
        <dbReference type="ARBA" id="ARBA00023242"/>
    </source>
</evidence>
<dbReference type="Pfam" id="PF04054">
    <property type="entry name" value="Not1"/>
    <property type="match status" value="1"/>
</dbReference>
<comment type="subcellular location">
    <subcellularLocation>
        <location evidence="1">Nucleus</location>
    </subcellularLocation>
</comment>
<dbReference type="Pfam" id="PF16417">
    <property type="entry name" value="CNOT1_TTP_bind"/>
    <property type="match status" value="1"/>
</dbReference>
<evidence type="ECO:0000256" key="4">
    <source>
        <dbReference type="ARBA" id="ARBA00023163"/>
    </source>
</evidence>
<feature type="compositionally biased region" description="Low complexity" evidence="8">
    <location>
        <begin position="700"/>
        <end position="714"/>
    </location>
</feature>
<dbReference type="InterPro" id="IPR007196">
    <property type="entry name" value="CCR4-Not_Not1_C"/>
</dbReference>
<protein>
    <recommendedName>
        <fullName evidence="7">General negative regulator of transcription subunit 1</fullName>
    </recommendedName>
</protein>
<comment type="function">
    <text evidence="6">Acts as a component of the CCR4-NOT core complex, which in the nucleus seems to be a general transcription factor, and in the cytoplasm the major mRNA deadenylase involved in mRNA turnover. The NOT protein subcomplex negatively regulates the basal and activated transcription of many genes. Preferentially affects TC-type TATA element-dependent transcription. Could directly or indirectly inhibit component(s) of the general transcription machinery.</text>
</comment>
<keyword evidence="3" id="KW-0805">Transcription regulation</keyword>
<dbReference type="GO" id="GO:0030015">
    <property type="term" value="C:CCR4-NOT core complex"/>
    <property type="evidence" value="ECO:0007669"/>
    <property type="project" value="InterPro"/>
</dbReference>
<dbReference type="OrthoDB" id="1933107at2759"/>
<sequence>MSSGLELNNNTSPPSYNSYSTRTQRSSLVRIVKAQVVLLLSNLSNENYARNASEIRSLLETHGNEIREYLYRHILIEIFKQQPLQAKKRTQPQLLRLLKETGNFVTKENTIPFAHSLQQFCQQDATTRVDLALLFEHLEFDPFDQFVYAASLLINIQQPITSQGAATSILTVAADNNNNNNSNNNNNNKTFGESLVLWTLKLIDNCINILGSSDERDLTLLISALVQTLGNQHHQAKELQDKIIKKMNEKGGIIEKPSLSSTSALGTRLLNAGKESCDSVESIQAIFNGLKITEKDVGQALAVMSRSQNERDVKAPMYGWNVQNFVTATTRVAPELDWYNVIKGLDCEDFFLYDPEGLNVLVHAWQCCPEKQHPFPVNKFFDKWQNVKGQVSALYRIISAPTNLVDVTSCSKKNILDMEDFKSCSRETRSMALQLVQSQLNSLDLIECVLNMGEDNPTEDVKLFLDMLLHQSPELVFLGLVQIQPIKQSFHATLLKQLLLHYLNGNPSSSLVLAKAQQDNPDILRQGFVELYNKDPTTLTRLMDIVMDLQIFPDIMSDLPFFMAMDMAALASRRQHLNLGKWLYEVLLSGKEGLVRAAIEFLDQKIIAEQKRNDPNAPLTTIPLSLDTVATFLKIISECSLDPTEKGLLKEVQAKSFRVYPDLANAGIQLDTTTTATATTGTGAANVTTASNTRNTGGTPPAATNSAENSPSESAEIETEANEYYVQLYSGTLTMDQMIDLLIRFSSSPVKHENDVYKCIIHNILDEYHFFTKYPDKELSITANLFGAMIQNRLMPPNALSIALRLVIDALQNHEPGSKMSNFGIQALLRFKGQIPEWPDYCRQLLQISYLEQASPDLVQFVRRALQQQQQQQQQHQDSNNTSRVAAATVSAAAAQLDRNGTKVGASKILSVGATPSINTTTNDDRSVSEPVFTALYVPEVPYDDGHHEYLTPDESIQDKILFIINNIARDNFDSKLDDLKQQLEMSFYQWFSDYLVVKRASIEPNYHELYLLLLDSLESPLLYRHVLRETYVNIKILLNSAKTATSSSERSLLKNLGAWLGGLTLAKNRPIKQKNVSFKDLLLEGYDNKRLIVIIPFVCKVLEQGAKSRVFRPPNPWLMAVLKLLVELYHSADLRLNLKFEIEVLCKSLDVELEEIEPTSLLHAERPKQKVISVAGRLGEQNLATTPGKLMAASSVHTAGSDAEAVPSSQAEPELSTMLAEIAPYITFNSQINMYSTEPDLRRMVVQSILQSIREIVNAIVERSVSIAALSTRDIVAKDFALDSDEEKMREAAYMMVSGLASGFAIVTCKESLKPTLVSGLHAVFVHHGIADTLAEQAAFVTAADNMELACVVVERVVIHKAKSQVDRALMESYATRRNHREQRPDQTYIDPEYAPMARYVARLPPPLRITPGGVQPGYLGVYEEFARLPRLKTMNNATNEALIDGQVGMDQYSSPMTPSAAAGGNRNMNHGQYDALSMQGSTGQGPTNSAQIIERSAHLVLELSTLANQYHLPSFDSLPAQHDIRLIIREILLAVMSSYDKAEIVRELAQRLMHLLYRSETQLAIETHVVLLDRLCEISPEVAQQVKAWVGRADDERKFVLPVTLALIKGGMIHLPDYDRELARLVEQGHTSATDYTARLIHATLFADPPLATRQDMITSLEALSRIRSPAPDSVKLLMNELRQLTAIERSEYEASIREQFRVQFVDWVKHCQLAAATEQSRHAFIIQLFDQGIFKNGSNETVPLFFRIAIETSVEHAMRQMDKDTNKLSVYIPMDALAKLLAGYSNLLIENSGERNYDLTQFLSVIIVVLARYHEARQQQFDQRPFMRLFVSLLNEYHRSSDALCLTALSAIGNVLYVVQPRHFPGFTFAWFQLISHRMFMPKLLLTENQAGRALFHRLLISGLQFMSPYLSTELRDTTRLLYKGTLRMLLVLLHDFPEFLCDYHQSFCDVIPASCMQLRNLVLSAFPRNMRLPDPFTPQLKVDLLPEIRSEPQILSDYTAALESGNFKEQIDEYLKTQTPSNFINSICDQLRTGDDYDVAKINAFVFYVGLDGIGKQTQVHQSIHWKTLEQVLVELDPEGRYLYLGAIANQLRYPNSHTHYFSCVLLSLFKETDDEFIKEQITRVLLERLIVNRPHPWGLLITFIELMKNPCYKFWEYKFVRCATDIERLFESVSR</sequence>
<dbReference type="PANTHER" id="PTHR13162">
    <property type="entry name" value="CCR4-NOT TRANSCRIPTION COMPLEX"/>
    <property type="match status" value="1"/>
</dbReference>
<organism evidence="15 16">
    <name type="scientific">Circinella minor</name>
    <dbReference type="NCBI Taxonomy" id="1195481"/>
    <lineage>
        <taxon>Eukaryota</taxon>
        <taxon>Fungi</taxon>
        <taxon>Fungi incertae sedis</taxon>
        <taxon>Mucoromycota</taxon>
        <taxon>Mucoromycotina</taxon>
        <taxon>Mucoromycetes</taxon>
        <taxon>Mucorales</taxon>
        <taxon>Lichtheimiaceae</taxon>
        <taxon>Circinella</taxon>
    </lineage>
</organism>